<dbReference type="PANTHER" id="PTHR31151:SF0">
    <property type="entry name" value="PROLINE-TRNA LIGASE (DUF1680)"/>
    <property type="match status" value="1"/>
</dbReference>
<dbReference type="AlphaFoldDB" id="B9GVX0"/>
<dbReference type="Proteomes" id="UP000006729">
    <property type="component" value="Chromosome 3"/>
</dbReference>
<sequence>MRIPTWTHLEGAETVINDSTWQIPASDDRPEYASIQAILYGPSLFAGHTTADWDIKNVSADSLPEWSTPIPAAYNDHLVTFSQKSRNPNFFLINSNHIITVGN</sequence>
<dbReference type="EMBL" id="CM009292">
    <property type="protein sequence ID" value="PNT46728.1"/>
    <property type="molecule type" value="Genomic_DNA"/>
</dbReference>
<dbReference type="STRING" id="3694.B9GVX0"/>
<evidence type="ECO:0000313" key="2">
    <source>
        <dbReference type="Proteomes" id="UP000006729"/>
    </source>
</evidence>
<accession>B9GVX0</accession>
<dbReference type="PANTHER" id="PTHR31151">
    <property type="entry name" value="PROLINE-TRNA LIGASE (DUF1680)"/>
    <property type="match status" value="1"/>
</dbReference>
<dbReference type="HOGENOM" id="CLU_2268431_0_0_1"/>
<protein>
    <submittedName>
        <fullName evidence="1">Uncharacterized protein</fullName>
    </submittedName>
</protein>
<name>B9GVX0_POPTR</name>
<evidence type="ECO:0000313" key="1">
    <source>
        <dbReference type="EMBL" id="PNT46728.1"/>
    </source>
</evidence>
<gene>
    <name evidence="1" type="ORF">POPTR_003G209200</name>
</gene>
<organism evidence="1 2">
    <name type="scientific">Populus trichocarpa</name>
    <name type="common">Western balsam poplar</name>
    <name type="synonym">Populus balsamifera subsp. trichocarpa</name>
    <dbReference type="NCBI Taxonomy" id="3694"/>
    <lineage>
        <taxon>Eukaryota</taxon>
        <taxon>Viridiplantae</taxon>
        <taxon>Streptophyta</taxon>
        <taxon>Embryophyta</taxon>
        <taxon>Tracheophyta</taxon>
        <taxon>Spermatophyta</taxon>
        <taxon>Magnoliopsida</taxon>
        <taxon>eudicotyledons</taxon>
        <taxon>Gunneridae</taxon>
        <taxon>Pentapetalae</taxon>
        <taxon>rosids</taxon>
        <taxon>fabids</taxon>
        <taxon>Malpighiales</taxon>
        <taxon>Salicaceae</taxon>
        <taxon>Saliceae</taxon>
        <taxon>Populus</taxon>
    </lineage>
</organism>
<dbReference type="InParanoid" id="B9GVX0"/>
<reference evidence="1 2" key="1">
    <citation type="journal article" date="2006" name="Science">
        <title>The genome of black cottonwood, Populus trichocarpa (Torr. &amp; Gray).</title>
        <authorList>
            <person name="Tuskan G.A."/>
            <person name="Difazio S."/>
            <person name="Jansson S."/>
            <person name="Bohlmann J."/>
            <person name="Grigoriev I."/>
            <person name="Hellsten U."/>
            <person name="Putnam N."/>
            <person name="Ralph S."/>
            <person name="Rombauts S."/>
            <person name="Salamov A."/>
            <person name="Schein J."/>
            <person name="Sterck L."/>
            <person name="Aerts A."/>
            <person name="Bhalerao R.R."/>
            <person name="Bhalerao R.P."/>
            <person name="Blaudez D."/>
            <person name="Boerjan W."/>
            <person name="Brun A."/>
            <person name="Brunner A."/>
            <person name="Busov V."/>
            <person name="Campbell M."/>
            <person name="Carlson J."/>
            <person name="Chalot M."/>
            <person name="Chapman J."/>
            <person name="Chen G.L."/>
            <person name="Cooper D."/>
            <person name="Coutinho P.M."/>
            <person name="Couturier J."/>
            <person name="Covert S."/>
            <person name="Cronk Q."/>
            <person name="Cunningham R."/>
            <person name="Davis J."/>
            <person name="Degroeve S."/>
            <person name="Dejardin A."/>
            <person name="Depamphilis C."/>
            <person name="Detter J."/>
            <person name="Dirks B."/>
            <person name="Dubchak I."/>
            <person name="Duplessis S."/>
            <person name="Ehlting J."/>
            <person name="Ellis B."/>
            <person name="Gendler K."/>
            <person name="Goodstein D."/>
            <person name="Gribskov M."/>
            <person name="Grimwood J."/>
            <person name="Groover A."/>
            <person name="Gunter L."/>
            <person name="Hamberger B."/>
            <person name="Heinze B."/>
            <person name="Helariutta Y."/>
            <person name="Henrissat B."/>
            <person name="Holligan D."/>
            <person name="Holt R."/>
            <person name="Huang W."/>
            <person name="Islam-Faridi N."/>
            <person name="Jones S."/>
            <person name="Jones-Rhoades M."/>
            <person name="Jorgensen R."/>
            <person name="Joshi C."/>
            <person name="Kangasjarvi J."/>
            <person name="Karlsson J."/>
            <person name="Kelleher C."/>
            <person name="Kirkpatrick R."/>
            <person name="Kirst M."/>
            <person name="Kohler A."/>
            <person name="Kalluri U."/>
            <person name="Larimer F."/>
            <person name="Leebens-Mack J."/>
            <person name="Leple J.C."/>
            <person name="Locascio P."/>
            <person name="Lou Y."/>
            <person name="Lucas S."/>
            <person name="Martin F."/>
            <person name="Montanini B."/>
            <person name="Napoli C."/>
            <person name="Nelson D.R."/>
            <person name="Nelson C."/>
            <person name="Nieminen K."/>
            <person name="Nilsson O."/>
            <person name="Pereda V."/>
            <person name="Peter G."/>
            <person name="Philippe R."/>
            <person name="Pilate G."/>
            <person name="Poliakov A."/>
            <person name="Razumovskaya J."/>
            <person name="Richardson P."/>
            <person name="Rinaldi C."/>
            <person name="Ritland K."/>
            <person name="Rouze P."/>
            <person name="Ryaboy D."/>
            <person name="Schmutz J."/>
            <person name="Schrader J."/>
            <person name="Segerman B."/>
            <person name="Shin H."/>
            <person name="Siddiqui A."/>
            <person name="Sterky F."/>
            <person name="Terry A."/>
            <person name="Tsai C.J."/>
            <person name="Uberbacher E."/>
            <person name="Unneberg P."/>
            <person name="Vahala J."/>
            <person name="Wall K."/>
            <person name="Wessler S."/>
            <person name="Yang G."/>
            <person name="Yin T."/>
            <person name="Douglas C."/>
            <person name="Marra M."/>
            <person name="Sandberg G."/>
            <person name="Van de Peer Y."/>
            <person name="Rokhsar D."/>
        </authorList>
    </citation>
    <scope>NUCLEOTIDE SEQUENCE [LARGE SCALE GENOMIC DNA]</scope>
    <source>
        <strain evidence="2">cv. Nisqually</strain>
    </source>
</reference>
<keyword evidence="2" id="KW-1185">Reference proteome</keyword>
<proteinExistence type="predicted"/>